<feature type="compositionally biased region" description="Acidic residues" evidence="2">
    <location>
        <begin position="392"/>
        <end position="403"/>
    </location>
</feature>
<dbReference type="InterPro" id="IPR004474">
    <property type="entry name" value="LytR_CpsA_psr"/>
</dbReference>
<dbReference type="EMBL" id="JBBEGN010000009">
    <property type="protein sequence ID" value="MEJ2869810.1"/>
    <property type="molecule type" value="Genomic_DNA"/>
</dbReference>
<evidence type="ECO:0000256" key="3">
    <source>
        <dbReference type="SAM" id="Phobius"/>
    </source>
</evidence>
<dbReference type="NCBIfam" id="TIGR00350">
    <property type="entry name" value="lytR_cpsA_psr"/>
    <property type="match status" value="1"/>
</dbReference>
<dbReference type="PANTHER" id="PTHR33392:SF6">
    <property type="entry name" value="POLYISOPRENYL-TEICHOIC ACID--PEPTIDOGLYCAN TEICHOIC ACID TRANSFERASE TAGU"/>
    <property type="match status" value="1"/>
</dbReference>
<keyword evidence="7" id="KW-1185">Reference proteome</keyword>
<name>A0ABU8MR72_9PSEU</name>
<comment type="caution">
    <text evidence="6">The sequence shown here is derived from an EMBL/GenBank/DDBJ whole genome shotgun (WGS) entry which is preliminary data.</text>
</comment>
<feature type="region of interest" description="Disordered" evidence="2">
    <location>
        <begin position="343"/>
        <end position="363"/>
    </location>
</feature>
<comment type="similarity">
    <text evidence="1">Belongs to the LytR/CpsA/Psr (LCP) family.</text>
</comment>
<evidence type="ECO:0000313" key="6">
    <source>
        <dbReference type="EMBL" id="MEJ2869810.1"/>
    </source>
</evidence>
<protein>
    <submittedName>
        <fullName evidence="6">LCP family protein</fullName>
    </submittedName>
</protein>
<feature type="domain" description="LytR/CpsA/Psr regulator C-terminal" evidence="5">
    <location>
        <begin position="436"/>
        <end position="512"/>
    </location>
</feature>
<accession>A0ABU8MR72</accession>
<feature type="compositionally biased region" description="Polar residues" evidence="2">
    <location>
        <begin position="404"/>
        <end position="413"/>
    </location>
</feature>
<feature type="domain" description="Cell envelope-related transcriptional attenuator" evidence="4">
    <location>
        <begin position="99"/>
        <end position="263"/>
    </location>
</feature>
<dbReference type="Pfam" id="PF13399">
    <property type="entry name" value="LytR_C"/>
    <property type="match status" value="1"/>
</dbReference>
<evidence type="ECO:0000259" key="4">
    <source>
        <dbReference type="Pfam" id="PF03816"/>
    </source>
</evidence>
<organism evidence="6 7">
    <name type="scientific">Actinomycetospora aurantiaca</name>
    <dbReference type="NCBI Taxonomy" id="3129233"/>
    <lineage>
        <taxon>Bacteria</taxon>
        <taxon>Bacillati</taxon>
        <taxon>Actinomycetota</taxon>
        <taxon>Actinomycetes</taxon>
        <taxon>Pseudonocardiales</taxon>
        <taxon>Pseudonocardiaceae</taxon>
        <taxon>Actinomycetospora</taxon>
    </lineage>
</organism>
<evidence type="ECO:0000259" key="5">
    <source>
        <dbReference type="Pfam" id="PF13399"/>
    </source>
</evidence>
<sequence length="540" mass="55517">MLAGVGARIGPWTWPRTLRLLTAAMSTVIVLVCGVAWGATSWFEAAVRQIAALDPTSSAIIDPAAQAGDQNFLVVGSDTRVGATPTEEVGDADDVPGARSDTVMVVHVPADRSRVTVVSFPRDLEIDRPSCERWDSVTGAYTGQTIPRTARAKLNTAYQVGGPRCVTKVVQELSGLAVNHFLGVDFSGFKDMVDAVEGVPVCLELPMRDTVLGTVVDRAGTSVLTGEQALNFVRARHVVGDPTSDYGRIHRQQLFLSALLRQTLSAGTLLDLGRLQGLVDAVGRSTYGENIDASQLLGLGQSLSGLDARNVAFTTVPTTGVANGRGNEVLRAADNQALFDAIIGDRPLPGQPGAAPPAPAPAVPAERVALRLVDARTTSTSSDSSAGAGTGDSDDTGESDDTEVSASGDTGDQVTDESGGDGGDGEDTSGFRRDVATQTSTSAGSVAGSLRGHGFTVTTDPSAPRADGRTVITFTPDQAGAAATLQKAVPSAVLDPRTGAAGVLTLQLGDDFDGRIVDPTAPPTAAPLPALVNAADAACR</sequence>
<evidence type="ECO:0000313" key="7">
    <source>
        <dbReference type="Proteomes" id="UP001385809"/>
    </source>
</evidence>
<dbReference type="Pfam" id="PF03816">
    <property type="entry name" value="LytR_cpsA_psr"/>
    <property type="match status" value="1"/>
</dbReference>
<dbReference type="InterPro" id="IPR050922">
    <property type="entry name" value="LytR/CpsA/Psr_CW_biosynth"/>
</dbReference>
<dbReference type="InterPro" id="IPR027381">
    <property type="entry name" value="LytR/CpsA/Psr_C"/>
</dbReference>
<evidence type="ECO:0000256" key="2">
    <source>
        <dbReference type="SAM" id="MobiDB-lite"/>
    </source>
</evidence>
<evidence type="ECO:0000256" key="1">
    <source>
        <dbReference type="ARBA" id="ARBA00006068"/>
    </source>
</evidence>
<proteinExistence type="inferred from homology"/>
<feature type="transmembrane region" description="Helical" evidence="3">
    <location>
        <begin position="20"/>
        <end position="43"/>
    </location>
</feature>
<dbReference type="RefSeq" id="WP_337696387.1">
    <property type="nucleotide sequence ID" value="NZ_JBBEGN010000009.1"/>
</dbReference>
<keyword evidence="3" id="KW-0472">Membrane</keyword>
<reference evidence="6 7" key="1">
    <citation type="submission" date="2024-03" db="EMBL/GenBank/DDBJ databases">
        <title>Actinomycetospora sp. OC33-EN08, a novel actinomycete isolated from wild orchid (Aerides multiflora).</title>
        <authorList>
            <person name="Suriyachadkun C."/>
        </authorList>
    </citation>
    <scope>NUCLEOTIDE SEQUENCE [LARGE SCALE GENOMIC DNA]</scope>
    <source>
        <strain evidence="6 7">OC33-EN08</strain>
    </source>
</reference>
<feature type="region of interest" description="Disordered" evidence="2">
    <location>
        <begin position="375"/>
        <end position="469"/>
    </location>
</feature>
<keyword evidence="3" id="KW-1133">Transmembrane helix</keyword>
<keyword evidence="3" id="KW-0812">Transmembrane</keyword>
<dbReference type="Proteomes" id="UP001385809">
    <property type="component" value="Unassembled WGS sequence"/>
</dbReference>
<feature type="compositionally biased region" description="Low complexity" evidence="2">
    <location>
        <begin position="377"/>
        <end position="387"/>
    </location>
</feature>
<feature type="compositionally biased region" description="Acidic residues" evidence="2">
    <location>
        <begin position="414"/>
        <end position="427"/>
    </location>
</feature>
<dbReference type="PANTHER" id="PTHR33392">
    <property type="entry name" value="POLYISOPRENYL-TEICHOIC ACID--PEPTIDOGLYCAN TEICHOIC ACID TRANSFERASE TAGU"/>
    <property type="match status" value="1"/>
</dbReference>
<gene>
    <name evidence="6" type="ORF">WCD74_18725</name>
</gene>
<dbReference type="Gene3D" id="3.40.630.190">
    <property type="entry name" value="LCP protein"/>
    <property type="match status" value="1"/>
</dbReference>